<proteinExistence type="predicted"/>
<evidence type="ECO:0008006" key="4">
    <source>
        <dbReference type="Google" id="ProtNLM"/>
    </source>
</evidence>
<evidence type="ECO:0000313" key="2">
    <source>
        <dbReference type="EMBL" id="SDT07778.1"/>
    </source>
</evidence>
<dbReference type="AlphaFoldDB" id="A0A1H1XEW3"/>
<dbReference type="Proteomes" id="UP000199103">
    <property type="component" value="Chromosome I"/>
</dbReference>
<name>A0A1H1XEW3_9ACTN</name>
<reference evidence="2 3" key="1">
    <citation type="submission" date="2016-10" db="EMBL/GenBank/DDBJ databases">
        <authorList>
            <person name="de Groot N.N."/>
        </authorList>
    </citation>
    <scope>NUCLEOTIDE SEQUENCE [LARGE SCALE GENOMIC DNA]</scope>
    <source>
        <strain evidence="2 3">DSM 21800</strain>
    </source>
</reference>
<gene>
    <name evidence="2" type="ORF">SAMN04489812_4055</name>
</gene>
<protein>
    <recommendedName>
        <fullName evidence="4">DUF222 domain-containing protein</fullName>
    </recommendedName>
</protein>
<feature type="region of interest" description="Disordered" evidence="1">
    <location>
        <begin position="272"/>
        <end position="325"/>
    </location>
</feature>
<accession>A0A1H1XEW3</accession>
<organism evidence="2 3">
    <name type="scientific">Microlunatus soli</name>
    <dbReference type="NCBI Taxonomy" id="630515"/>
    <lineage>
        <taxon>Bacteria</taxon>
        <taxon>Bacillati</taxon>
        <taxon>Actinomycetota</taxon>
        <taxon>Actinomycetes</taxon>
        <taxon>Propionibacteriales</taxon>
        <taxon>Propionibacteriaceae</taxon>
        <taxon>Microlunatus</taxon>
    </lineage>
</organism>
<sequence length="528" mass="57853">MIDGSGLMRHSLTSDGLDPSTLGDAELLDQVNSFRWLERAGINSNLILAAIWADRCPADSIDPYQLGVPGGDRPIRPGGDGTPEIARFAVTEFAASVGKSTGSGELMIADGLDLRYRLPRLWARLTRYEVDGRDCQTVARQTRHLTPEQALAVDASIADLIGRWSFGRWMKHLEAKIIEVDADNYKRLAEEAKKEIGLYLGQSNDHGIKTLYGRLPAPVAIRLYAQADRVADILARRGHTGSKGERHAEALDIMTRPLEHLRLLAEDTAPTLFDPDLDTDDDSLLPKPSTAAGAGTDVAQDEPEPEPDDFDDTGDEVPVGPSRFPRIDQDRRLAELAIKAIGQIDPVKLRPKATLYVHIARETLENGLGVARVEDVGPMVSSLVADWLRCCDVTVKPVIDLAADLAPVDSHEIPKAMRERMYLKYPGSVFPFSGSVGRRVDLDHSIPFTPGIPAQTAESKLGPAGRREHNVITHGLWRRRQPTPGTFVFRAPHGRVFLVNHTGTYDLGRGSFAQTIWHAAAPPSQTAD</sequence>
<feature type="compositionally biased region" description="Acidic residues" evidence="1">
    <location>
        <begin position="299"/>
        <end position="315"/>
    </location>
</feature>
<evidence type="ECO:0000313" key="3">
    <source>
        <dbReference type="Proteomes" id="UP000199103"/>
    </source>
</evidence>
<dbReference type="EMBL" id="LT629772">
    <property type="protein sequence ID" value="SDT07778.1"/>
    <property type="molecule type" value="Genomic_DNA"/>
</dbReference>
<keyword evidence="3" id="KW-1185">Reference proteome</keyword>
<evidence type="ECO:0000256" key="1">
    <source>
        <dbReference type="SAM" id="MobiDB-lite"/>
    </source>
</evidence>